<evidence type="ECO:0000259" key="1">
    <source>
        <dbReference type="PROSITE" id="PS51502"/>
    </source>
</evidence>
<accession>A0ABW8DKN6</accession>
<protein>
    <submittedName>
        <fullName evidence="2">Dabb family protein</fullName>
    </submittedName>
</protein>
<keyword evidence="3" id="KW-1185">Reference proteome</keyword>
<proteinExistence type="predicted"/>
<gene>
    <name evidence="2" type="ORF">ACIOUF_15650</name>
</gene>
<dbReference type="Gene3D" id="3.30.70.100">
    <property type="match status" value="1"/>
</dbReference>
<name>A0ABW8DKN6_9PSED</name>
<dbReference type="SUPFAM" id="SSF54909">
    <property type="entry name" value="Dimeric alpha+beta barrel"/>
    <property type="match status" value="1"/>
</dbReference>
<dbReference type="InterPro" id="IPR013097">
    <property type="entry name" value="Dabb"/>
</dbReference>
<sequence length="99" mass="10965">MIKRVVMWTVAGENRAEKIENATKVKVAYEGLRGRIPGLNHIEVGMGFSLGAHACDIILYSEFTNPPDLVAYGCHPEKLKASSAVQELCVLRQQVDYFA</sequence>
<evidence type="ECO:0000313" key="2">
    <source>
        <dbReference type="EMBL" id="MFJ2287777.1"/>
    </source>
</evidence>
<dbReference type="RefSeq" id="WP_401232802.1">
    <property type="nucleotide sequence ID" value="NZ_JBIUVY010000025.1"/>
</dbReference>
<organism evidence="2 3">
    <name type="scientific">Pseudomonas iridis</name>
    <dbReference type="NCBI Taxonomy" id="2710587"/>
    <lineage>
        <taxon>Bacteria</taxon>
        <taxon>Pseudomonadati</taxon>
        <taxon>Pseudomonadota</taxon>
        <taxon>Gammaproteobacteria</taxon>
        <taxon>Pseudomonadales</taxon>
        <taxon>Pseudomonadaceae</taxon>
        <taxon>Pseudomonas</taxon>
    </lineage>
</organism>
<dbReference type="Proteomes" id="UP001617296">
    <property type="component" value="Unassembled WGS sequence"/>
</dbReference>
<evidence type="ECO:0000313" key="3">
    <source>
        <dbReference type="Proteomes" id="UP001617296"/>
    </source>
</evidence>
<dbReference type="InterPro" id="IPR011008">
    <property type="entry name" value="Dimeric_a/b-barrel"/>
</dbReference>
<dbReference type="EMBL" id="JBIUVY010000025">
    <property type="protein sequence ID" value="MFJ2287777.1"/>
    <property type="molecule type" value="Genomic_DNA"/>
</dbReference>
<dbReference type="PANTHER" id="PTHR37832">
    <property type="entry name" value="BLL2683 PROTEIN"/>
    <property type="match status" value="1"/>
</dbReference>
<dbReference type="PROSITE" id="PS51502">
    <property type="entry name" value="S_R_A_B_BARREL"/>
    <property type="match status" value="1"/>
</dbReference>
<dbReference type="PANTHER" id="PTHR37832:SF1">
    <property type="entry name" value="STRESS-RESPONSE A_B BARREL DOMAIN-CONTAINING PROTEIN"/>
    <property type="match status" value="1"/>
</dbReference>
<feature type="domain" description="Stress-response A/B barrel" evidence="1">
    <location>
        <begin position="2"/>
        <end position="97"/>
    </location>
</feature>
<comment type="caution">
    <text evidence="2">The sequence shown here is derived from an EMBL/GenBank/DDBJ whole genome shotgun (WGS) entry which is preliminary data.</text>
</comment>
<reference evidence="2 3" key="1">
    <citation type="submission" date="2024-10" db="EMBL/GenBank/DDBJ databases">
        <title>The Natural Products Discovery Center: Release of the First 8490 Sequenced Strains for Exploring Actinobacteria Biosynthetic Diversity.</title>
        <authorList>
            <person name="Kalkreuter E."/>
            <person name="Kautsar S.A."/>
            <person name="Yang D."/>
            <person name="Bader C.D."/>
            <person name="Teijaro C.N."/>
            <person name="Fluegel L."/>
            <person name="Davis C.M."/>
            <person name="Simpson J.R."/>
            <person name="Lauterbach L."/>
            <person name="Steele A.D."/>
            <person name="Gui C."/>
            <person name="Meng S."/>
            <person name="Li G."/>
            <person name="Viehrig K."/>
            <person name="Ye F."/>
            <person name="Su P."/>
            <person name="Kiefer A.F."/>
            <person name="Nichols A."/>
            <person name="Cepeda A.J."/>
            <person name="Yan W."/>
            <person name="Fan B."/>
            <person name="Jiang Y."/>
            <person name="Adhikari A."/>
            <person name="Zheng C.-J."/>
            <person name="Schuster L."/>
            <person name="Cowan T.M."/>
            <person name="Smanski M.J."/>
            <person name="Chevrette M.G."/>
            <person name="De Carvalho L.P.S."/>
            <person name="Shen B."/>
        </authorList>
    </citation>
    <scope>NUCLEOTIDE SEQUENCE [LARGE SCALE GENOMIC DNA]</scope>
    <source>
        <strain evidence="2 3">NPDC087689</strain>
    </source>
</reference>
<dbReference type="SMART" id="SM00886">
    <property type="entry name" value="Dabb"/>
    <property type="match status" value="1"/>
</dbReference>
<dbReference type="Pfam" id="PF07876">
    <property type="entry name" value="Dabb"/>
    <property type="match status" value="1"/>
</dbReference>